<feature type="region of interest" description="Disordered" evidence="1">
    <location>
        <begin position="1785"/>
        <end position="1804"/>
    </location>
</feature>
<feature type="compositionally biased region" description="Low complexity" evidence="1">
    <location>
        <begin position="1714"/>
        <end position="1729"/>
    </location>
</feature>
<proteinExistence type="predicted"/>
<keyword evidence="3" id="KW-0732">Signal</keyword>
<feature type="compositionally biased region" description="Low complexity" evidence="1">
    <location>
        <begin position="1642"/>
        <end position="1655"/>
    </location>
</feature>
<keyword evidence="2" id="KW-1133">Transmembrane helix</keyword>
<feature type="compositionally biased region" description="Basic and acidic residues" evidence="1">
    <location>
        <begin position="2078"/>
        <end position="2089"/>
    </location>
</feature>
<dbReference type="InterPro" id="IPR029787">
    <property type="entry name" value="Nucleotide_cyclase"/>
</dbReference>
<dbReference type="KEGG" id="vcn:VOLCADRAFT_89848"/>
<gene>
    <name evidence="4" type="ORF">VOLCADRAFT_89848</name>
</gene>
<keyword evidence="5" id="KW-1185">Reference proteome</keyword>
<feature type="region of interest" description="Disordered" evidence="1">
    <location>
        <begin position="600"/>
        <end position="619"/>
    </location>
</feature>
<evidence type="ECO:0000313" key="4">
    <source>
        <dbReference type="EMBL" id="EFJ49430.1"/>
    </source>
</evidence>
<dbReference type="OrthoDB" id="568473at2759"/>
<dbReference type="PANTHER" id="PTHR43081">
    <property type="entry name" value="ADENYLATE CYCLASE, TERMINAL-DIFFERENTIATION SPECIFIC-RELATED"/>
    <property type="match status" value="1"/>
</dbReference>
<feature type="region of interest" description="Disordered" evidence="1">
    <location>
        <begin position="243"/>
        <end position="262"/>
    </location>
</feature>
<name>D8TST6_VOLCA</name>
<feature type="compositionally biased region" description="Polar residues" evidence="1">
    <location>
        <begin position="1953"/>
        <end position="1968"/>
    </location>
</feature>
<feature type="signal peptide" evidence="3">
    <location>
        <begin position="1"/>
        <end position="19"/>
    </location>
</feature>
<feature type="transmembrane region" description="Helical" evidence="2">
    <location>
        <begin position="693"/>
        <end position="711"/>
    </location>
</feature>
<feature type="transmembrane region" description="Helical" evidence="2">
    <location>
        <begin position="451"/>
        <end position="470"/>
    </location>
</feature>
<dbReference type="PANTHER" id="PTHR43081:SF1">
    <property type="entry name" value="ADENYLATE CYCLASE, TERMINAL-DIFFERENTIATION SPECIFIC"/>
    <property type="match status" value="1"/>
</dbReference>
<evidence type="ECO:0000256" key="1">
    <source>
        <dbReference type="SAM" id="MobiDB-lite"/>
    </source>
</evidence>
<feature type="region of interest" description="Disordered" evidence="1">
    <location>
        <begin position="2006"/>
        <end position="2033"/>
    </location>
</feature>
<dbReference type="SUPFAM" id="SSF53850">
    <property type="entry name" value="Periplasmic binding protein-like II"/>
    <property type="match status" value="1"/>
</dbReference>
<sequence>MQALYALAAALLLLACISARSEICDLEAWNVAINERPELNWFRINRFYRGFSAVHLARVYGVPLGGAGVFTYYRQDLFQRFNLTIPSTWEGLLATAQAWSAAPPLPDISPFCMSRRSYCARTLLLSIAAPHMQAAGTRDGFLIDPGNGTLLLNSTGFTAALRIWQQLSTLSMLDANTSCSASSDRFSEGACLMTVQLFEKFKVYASSMSAVSGKLGVALPPGSSHVMDRSTGKMEPCTQTSCPYASSVPQQGPSPNGNGGGGDATALVNWAPFMWGGFVGMVNARNPSSVQDEVIHYFARITASASLDNVLRRGSHIAPFRADHWSAAAKRNWTDAGYPEPAVTQMLEVLRSLHAFPNLAPQLRLPGQGDVSRALVVALANLTAGQSPEKVAAALQAMAEAALLARYGMKNGTYGFLSLYRQQLGYVGSSSSSIEPRAKPSSSSGVSRQTVVVIAVVIGLVLLLAAVVVLEVRNKRRHKDLLGRVKPPLGDPDTTIVVTSIQDFDELWEVLLSDASERALQQFSDLVDCLLRRHSGYRAPSEEEEDVVAAFHCPRDACEFALELQRELLQLKWPKHVLEMEQFRPQYLVQTRRAASFNQSCKGARAPMSPPHSGSMPTEDDDKLFTLDTGTENVRSFGEQCVASWGPADALTPDAELVFCGIRARVGVAAVGFSHIAMHLEHGERRFRFVGEAVRVAAAAAAAAQGGMVLIPQNTFRQLHLEVLAEQCLFCHLGEYQLTAELPPMDLYLALDRQLLGRLALFGPLSCHMQWSQGAFAAPVHNASMVFTHVVGVQALLAWDYDLMQDVIETFTKLAQVELQQAGGYLVEHVEGFMLTAFHSPADAILWGLRMQELMLKEDCFDSCPIIATSSSRKQQNRPEELLAHELCEEVTVTVPVRGGEVTSATVFRGPRLKTGIDIGQVLARLHTMTGRMTYRGKVMNRAARISAAASSGQVLCSSEAWESCAASASALRLVTATSLGLFQLKGIQERIEVFHCTYQRHVPSSTRRSSTVSVGLVSSSDNRRKSALVLSSMSHASHHTTSYRTSLHNSVALEHVSTSDVTGGRRGSQASSSTALMGRASLGGGQISEMLQMVGGSDPDRVVNGVGASSARYRAAFVPVVVGGGASGTDGAAAAAAPGGHMSQTGSSHRSQCSGASGVNGGVGGVASTAAAGVMVSRAALAAVLQSRTRSASAIQASSSVAPFRSVSARTRRPMGLSGGAAASESQVSLAAVGGAVAVPPPGFAASAASAAATAAAKWSAGMATSPSATPSLAMAAAAAVAAVHERTTNNIGSNSPQGISGNGHLGDGAPMHTNGLSGVSGGGAVSTECHVATTNAAVYAMLPSVVLSGGIWGSSGSTAAAAHAQGLSCAFGPDMQHLNEMRSVGGGHTMVSVVPDGGGGDASPQDHQMMATIATCVGDMLFDGHYSSTGCAAAADSSCTIVQPHDQQQPQLQPLPPLPPFHFERLVALETLDEDAAPSAEGLGAVGAAATAAGGGRSTGHDADGMLDDGSRVETLEVTVSATGIVRGALSGGASSTGFGAALGSSQGASISRCGSVTAGISYLALSPSGGVVSSPGGTIAGGAGCAGGAAGGAGSHPSSCASSGFGVATYTTHSHLAAVRPSSAAVWRASVSMSSSPQGETHGLTGAGTTAGRHSGSANSADLYLPFPLGVASGGGDGGGGAPSGGGSGTVRSSSGCMALATRLCSPALEGSSASGGSVSSTASAVMNRQPETHVRTRSGDLVEGRQSTVAEPTLLPRRHLAVAHNGRLAAVAAAVAAESSAAAVSRQSPRSGVSPTRGSCQSTRAVLPAVAAAAEGTSTPAPEAADVVPSGIGAPVTSAADAASGNSSPVCVRAVTVDIHGSGDASGSLVISASESHSNSSHAARAVAAVTTSSSATPMNIGSSNGARDSCCAAGLSGPGSRLSLVGSGAVRRSGSGSGSGSGTRLRPNNRTGSGVSNDLTSQAVSPSSTWVSGGSTVSATTNNTAATAAALNGTALTSSAVASSVGSEPTGPPQHPLRYPTQQYHHHNHRNQCTAGAGSLIALLEGVGLRGVGAEAVSSDGDALAASLSPRRHASECEGTKVEDPNASEAEGSCLGQSRLRAVGVGSTGPGSRGGVGGDAGSDAAAMAAAFGIAPPLPPSRISYGGAAAASTAAAAAAFGVGPPLGDYVGGIGVASAAGPTREQLELALELLGESRHGAGGGQWH</sequence>
<evidence type="ECO:0000256" key="3">
    <source>
        <dbReference type="SAM" id="SignalP"/>
    </source>
</evidence>
<feature type="compositionally biased region" description="Low complexity" evidence="1">
    <location>
        <begin position="1929"/>
        <end position="1939"/>
    </location>
</feature>
<feature type="region of interest" description="Disordered" evidence="1">
    <location>
        <begin position="1714"/>
        <end position="1744"/>
    </location>
</feature>
<dbReference type="Gene3D" id="3.40.190.10">
    <property type="entry name" value="Periplasmic binding protein-like II"/>
    <property type="match status" value="1"/>
</dbReference>
<feature type="region of interest" description="Disordered" evidence="1">
    <location>
        <begin position="1057"/>
        <end position="1076"/>
    </location>
</feature>
<dbReference type="SUPFAM" id="SSF55073">
    <property type="entry name" value="Nucleotide cyclase"/>
    <property type="match status" value="2"/>
</dbReference>
<evidence type="ECO:0000256" key="2">
    <source>
        <dbReference type="SAM" id="Phobius"/>
    </source>
</evidence>
<dbReference type="GeneID" id="9618694"/>
<dbReference type="RefSeq" id="XP_002949411.1">
    <property type="nucleotide sequence ID" value="XM_002949365.1"/>
</dbReference>
<dbReference type="InParanoid" id="D8TST6"/>
<feature type="region of interest" description="Disordered" evidence="1">
    <location>
        <begin position="1929"/>
        <end position="1980"/>
    </location>
</feature>
<evidence type="ECO:0000313" key="5">
    <source>
        <dbReference type="Proteomes" id="UP000001058"/>
    </source>
</evidence>
<keyword evidence="2" id="KW-0472">Membrane</keyword>
<dbReference type="InterPro" id="IPR050697">
    <property type="entry name" value="Adenylyl/Guanylyl_Cyclase_3/4"/>
</dbReference>
<feature type="region of interest" description="Disordered" evidence="1">
    <location>
        <begin position="1633"/>
        <end position="1660"/>
    </location>
</feature>
<feature type="compositionally biased region" description="Basic and acidic residues" evidence="1">
    <location>
        <begin position="1734"/>
        <end position="1744"/>
    </location>
</feature>
<reference evidence="4 5" key="1">
    <citation type="journal article" date="2010" name="Science">
        <title>Genomic analysis of organismal complexity in the multicellular green alga Volvox carteri.</title>
        <authorList>
            <person name="Prochnik S.E."/>
            <person name="Umen J."/>
            <person name="Nedelcu A.M."/>
            <person name="Hallmann A."/>
            <person name="Miller S.M."/>
            <person name="Nishii I."/>
            <person name="Ferris P."/>
            <person name="Kuo A."/>
            <person name="Mitros T."/>
            <person name="Fritz-Laylin L.K."/>
            <person name="Hellsten U."/>
            <person name="Chapman J."/>
            <person name="Simakov O."/>
            <person name="Rensing S.A."/>
            <person name="Terry A."/>
            <person name="Pangilinan J."/>
            <person name="Kapitonov V."/>
            <person name="Jurka J."/>
            <person name="Salamov A."/>
            <person name="Shapiro H."/>
            <person name="Schmutz J."/>
            <person name="Grimwood J."/>
            <person name="Lindquist E."/>
            <person name="Lucas S."/>
            <person name="Grigoriev I.V."/>
            <person name="Schmitt R."/>
            <person name="Kirk D."/>
            <person name="Rokhsar D.S."/>
        </authorList>
    </citation>
    <scope>NUCLEOTIDE SEQUENCE [LARGE SCALE GENOMIC DNA]</scope>
    <source>
        <strain evidence="5">f. Nagariensis / Eve</strain>
    </source>
</reference>
<dbReference type="EMBL" id="GL378335">
    <property type="protein sequence ID" value="EFJ49430.1"/>
    <property type="molecule type" value="Genomic_DNA"/>
</dbReference>
<feature type="compositionally biased region" description="Low complexity" evidence="1">
    <location>
        <begin position="1969"/>
        <end position="1980"/>
    </location>
</feature>
<protein>
    <submittedName>
        <fullName evidence="4">Uncharacterized protein</fullName>
    </submittedName>
</protein>
<dbReference type="STRING" id="3068.D8TST6"/>
<dbReference type="Proteomes" id="UP000001058">
    <property type="component" value="Unassembled WGS sequence"/>
</dbReference>
<feature type="compositionally biased region" description="Polar residues" evidence="1">
    <location>
        <begin position="1790"/>
        <end position="1804"/>
    </location>
</feature>
<feature type="region of interest" description="Disordered" evidence="1">
    <location>
        <begin position="2076"/>
        <end position="2096"/>
    </location>
</feature>
<dbReference type="Gene3D" id="3.30.70.1230">
    <property type="entry name" value="Nucleotide cyclase"/>
    <property type="match status" value="2"/>
</dbReference>
<keyword evidence="2" id="KW-0812">Transmembrane</keyword>
<organism evidence="5">
    <name type="scientific">Volvox carteri f. nagariensis</name>
    <dbReference type="NCBI Taxonomy" id="3068"/>
    <lineage>
        <taxon>Eukaryota</taxon>
        <taxon>Viridiplantae</taxon>
        <taxon>Chlorophyta</taxon>
        <taxon>core chlorophytes</taxon>
        <taxon>Chlorophyceae</taxon>
        <taxon>CS clade</taxon>
        <taxon>Chlamydomonadales</taxon>
        <taxon>Volvocaceae</taxon>
        <taxon>Volvox</taxon>
    </lineage>
</organism>
<feature type="chain" id="PRO_5003123833" evidence="3">
    <location>
        <begin position="20"/>
        <end position="2210"/>
    </location>
</feature>
<accession>D8TST6</accession>